<protein>
    <submittedName>
        <fullName evidence="2">DUF2911 domain-containing protein</fullName>
    </submittedName>
</protein>
<comment type="caution">
    <text evidence="2">The sequence shown here is derived from an EMBL/GenBank/DDBJ whole genome shotgun (WGS) entry which is preliminary data.</text>
</comment>
<evidence type="ECO:0000256" key="1">
    <source>
        <dbReference type="SAM" id="SignalP"/>
    </source>
</evidence>
<evidence type="ECO:0000313" key="2">
    <source>
        <dbReference type="EMBL" id="MFD1188020.1"/>
    </source>
</evidence>
<gene>
    <name evidence="2" type="ORF">ACFQ2O_17540</name>
</gene>
<feature type="chain" id="PRO_5046675840" evidence="1">
    <location>
        <begin position="23"/>
        <end position="287"/>
    </location>
</feature>
<dbReference type="SUPFAM" id="SSF48452">
    <property type="entry name" value="TPR-like"/>
    <property type="match status" value="1"/>
</dbReference>
<evidence type="ECO:0000313" key="3">
    <source>
        <dbReference type="Proteomes" id="UP001597094"/>
    </source>
</evidence>
<keyword evidence="3" id="KW-1185">Reference proteome</keyword>
<dbReference type="Proteomes" id="UP001597094">
    <property type="component" value="Unassembled WGS sequence"/>
</dbReference>
<sequence>MKKLLPFLFVFAFLLAAHTGRAQLKLPQASPASMVKQTVGLTDITVNYHAPSTKGRKVFGNLVPYKQLWRAGANEATLITFEDELFLNQERVPAGTYSLFILPQNDSLWHIVLNKDTTLWGLEGYNELDDVAYLEVKPKKGPFTETLLYSFSDIGTNKANLNLAWENTKVTLKIETEIEKKALQNINKALSTAAPDDWFIWAQSAEYMLSRKEHHQKALEWINKSISIKDNFYNNWIKAKLYAHNSEFQMAASLSAKAIQLGSTEPESYKTYAQQIETAYSDWKKRK</sequence>
<reference evidence="3" key="1">
    <citation type="journal article" date="2019" name="Int. J. Syst. Evol. Microbiol.">
        <title>The Global Catalogue of Microorganisms (GCM) 10K type strain sequencing project: providing services to taxonomists for standard genome sequencing and annotation.</title>
        <authorList>
            <consortium name="The Broad Institute Genomics Platform"/>
            <consortium name="The Broad Institute Genome Sequencing Center for Infectious Disease"/>
            <person name="Wu L."/>
            <person name="Ma J."/>
        </authorList>
    </citation>
    <scope>NUCLEOTIDE SEQUENCE [LARGE SCALE GENOMIC DNA]</scope>
    <source>
        <strain evidence="3">JCM 31319</strain>
    </source>
</reference>
<proteinExistence type="predicted"/>
<organism evidence="2 3">
    <name type="scientific">Pontibacter rugosus</name>
    <dbReference type="NCBI Taxonomy" id="1745966"/>
    <lineage>
        <taxon>Bacteria</taxon>
        <taxon>Pseudomonadati</taxon>
        <taxon>Bacteroidota</taxon>
        <taxon>Cytophagia</taxon>
        <taxon>Cytophagales</taxon>
        <taxon>Hymenobacteraceae</taxon>
        <taxon>Pontibacter</taxon>
    </lineage>
</organism>
<accession>A0ABW3SUJ6</accession>
<feature type="signal peptide" evidence="1">
    <location>
        <begin position="1"/>
        <end position="22"/>
    </location>
</feature>
<dbReference type="RefSeq" id="WP_377530806.1">
    <property type="nucleotide sequence ID" value="NZ_JBHTLD010000203.1"/>
</dbReference>
<name>A0ABW3SUJ6_9BACT</name>
<dbReference type="Pfam" id="PF11138">
    <property type="entry name" value="DUF2911"/>
    <property type="match status" value="1"/>
</dbReference>
<dbReference type="Gene3D" id="1.25.40.10">
    <property type="entry name" value="Tetratricopeptide repeat domain"/>
    <property type="match status" value="1"/>
</dbReference>
<dbReference type="EMBL" id="JBHTLD010000203">
    <property type="protein sequence ID" value="MFD1188020.1"/>
    <property type="molecule type" value="Genomic_DNA"/>
</dbReference>
<keyword evidence="1" id="KW-0732">Signal</keyword>
<dbReference type="InterPro" id="IPR021314">
    <property type="entry name" value="DUF2911"/>
</dbReference>
<dbReference type="InterPro" id="IPR011990">
    <property type="entry name" value="TPR-like_helical_dom_sf"/>
</dbReference>